<protein>
    <recommendedName>
        <fullName evidence="1">DUF7918 domain-containing protein</fullName>
    </recommendedName>
</protein>
<accession>A0A9Q8QG56</accession>
<dbReference type="EMBL" id="CP086358">
    <property type="protein sequence ID" value="UNI20259.1"/>
    <property type="molecule type" value="Genomic_DNA"/>
</dbReference>
<dbReference type="AlphaFoldDB" id="A0A9Q8QG56"/>
<dbReference type="Pfam" id="PF25534">
    <property type="entry name" value="DUF7918"/>
    <property type="match status" value="1"/>
</dbReference>
<dbReference type="GeneID" id="72068311"/>
<sequence length="211" mass="22621">MAVISKIPGLSVSVAVNNEIATEYSTVESEISGSIDGEASAAGDRGEHVWPRTTTYIESYSGAPFRIEATFSAGFQTAVSKHKDHDAISVEVYVDGTWVTSGWAYLESLGKDAPYVIPIENTWTQSETGGLLEERQFAFAPVSRVDDASKQKIVEDSKIAESLGEIIIGIDLMTTVDDDFFDYPENVANPAGVFSLAEKAMKGAAISHGTS</sequence>
<dbReference type="KEGG" id="ptkz:JDV02_006362"/>
<dbReference type="PANTHER" id="PTHR36223">
    <property type="entry name" value="BETA-LACTAMASE-TYPE TRANSPEPTIDASE FOLD DOMAIN CONTAINING PROTEIN"/>
    <property type="match status" value="1"/>
</dbReference>
<reference evidence="2" key="1">
    <citation type="submission" date="2021-11" db="EMBL/GenBank/DDBJ databases">
        <title>Purpureocillium_takamizusanense_genome.</title>
        <authorList>
            <person name="Nguyen N.-H."/>
        </authorList>
    </citation>
    <scope>NUCLEOTIDE SEQUENCE</scope>
    <source>
        <strain evidence="2">PT3</strain>
    </source>
</reference>
<evidence type="ECO:0000313" key="3">
    <source>
        <dbReference type="Proteomes" id="UP000829364"/>
    </source>
</evidence>
<dbReference type="InterPro" id="IPR057678">
    <property type="entry name" value="DUF7918"/>
</dbReference>
<dbReference type="PANTHER" id="PTHR36223:SF1">
    <property type="entry name" value="TRANSCRIPTION ELONGATION FACTOR EAF N-TERMINAL DOMAIN-CONTAINING PROTEIN"/>
    <property type="match status" value="1"/>
</dbReference>
<name>A0A9Q8QG56_9HYPO</name>
<dbReference type="RefSeq" id="XP_047843740.1">
    <property type="nucleotide sequence ID" value="XM_047987751.1"/>
</dbReference>
<evidence type="ECO:0000313" key="2">
    <source>
        <dbReference type="EMBL" id="UNI20259.1"/>
    </source>
</evidence>
<dbReference type="Proteomes" id="UP000829364">
    <property type="component" value="Chromosome 5"/>
</dbReference>
<organism evidence="2 3">
    <name type="scientific">Purpureocillium takamizusanense</name>
    <dbReference type="NCBI Taxonomy" id="2060973"/>
    <lineage>
        <taxon>Eukaryota</taxon>
        <taxon>Fungi</taxon>
        <taxon>Dikarya</taxon>
        <taxon>Ascomycota</taxon>
        <taxon>Pezizomycotina</taxon>
        <taxon>Sordariomycetes</taxon>
        <taxon>Hypocreomycetidae</taxon>
        <taxon>Hypocreales</taxon>
        <taxon>Ophiocordycipitaceae</taxon>
        <taxon>Purpureocillium</taxon>
    </lineage>
</organism>
<evidence type="ECO:0000259" key="1">
    <source>
        <dbReference type="Pfam" id="PF25534"/>
    </source>
</evidence>
<dbReference type="OrthoDB" id="3364132at2759"/>
<proteinExistence type="predicted"/>
<keyword evidence="3" id="KW-1185">Reference proteome</keyword>
<feature type="domain" description="DUF7918" evidence="1">
    <location>
        <begin position="9"/>
        <end position="211"/>
    </location>
</feature>
<gene>
    <name evidence="2" type="ORF">JDV02_006362</name>
</gene>